<keyword evidence="3" id="KW-1185">Reference proteome</keyword>
<evidence type="ECO:0008006" key="4">
    <source>
        <dbReference type="Google" id="ProtNLM"/>
    </source>
</evidence>
<reference evidence="2 3" key="1">
    <citation type="journal article" date="2014" name="PLoS Genet.">
        <title>Analysis of the Phlebiopsis gigantea genome, transcriptome and secretome provides insight into its pioneer colonization strategies of wood.</title>
        <authorList>
            <person name="Hori C."/>
            <person name="Ishida T."/>
            <person name="Igarashi K."/>
            <person name="Samejima M."/>
            <person name="Suzuki H."/>
            <person name="Master E."/>
            <person name="Ferreira P."/>
            <person name="Ruiz-Duenas F.J."/>
            <person name="Held B."/>
            <person name="Canessa P."/>
            <person name="Larrondo L.F."/>
            <person name="Schmoll M."/>
            <person name="Druzhinina I.S."/>
            <person name="Kubicek C.P."/>
            <person name="Gaskell J.A."/>
            <person name="Kersten P."/>
            <person name="St John F."/>
            <person name="Glasner J."/>
            <person name="Sabat G."/>
            <person name="Splinter BonDurant S."/>
            <person name="Syed K."/>
            <person name="Yadav J."/>
            <person name="Mgbeahuruike A.C."/>
            <person name="Kovalchuk A."/>
            <person name="Asiegbu F.O."/>
            <person name="Lackner G."/>
            <person name="Hoffmeister D."/>
            <person name="Rencoret J."/>
            <person name="Gutierrez A."/>
            <person name="Sun H."/>
            <person name="Lindquist E."/>
            <person name="Barry K."/>
            <person name="Riley R."/>
            <person name="Grigoriev I.V."/>
            <person name="Henrissat B."/>
            <person name="Kues U."/>
            <person name="Berka R.M."/>
            <person name="Martinez A.T."/>
            <person name="Covert S.F."/>
            <person name="Blanchette R.A."/>
            <person name="Cullen D."/>
        </authorList>
    </citation>
    <scope>NUCLEOTIDE SEQUENCE [LARGE SCALE GENOMIC DNA]</scope>
    <source>
        <strain evidence="2 3">11061_1 CR5-6</strain>
    </source>
</reference>
<feature type="compositionally biased region" description="Basic and acidic residues" evidence="1">
    <location>
        <begin position="35"/>
        <end position="61"/>
    </location>
</feature>
<name>A0A0C3SCI3_PHLG1</name>
<dbReference type="HOGENOM" id="CLU_036419_2_1_1"/>
<organism evidence="2 3">
    <name type="scientific">Phlebiopsis gigantea (strain 11061_1 CR5-6)</name>
    <name type="common">White-rot fungus</name>
    <name type="synonym">Peniophora gigantea</name>
    <dbReference type="NCBI Taxonomy" id="745531"/>
    <lineage>
        <taxon>Eukaryota</taxon>
        <taxon>Fungi</taxon>
        <taxon>Dikarya</taxon>
        <taxon>Basidiomycota</taxon>
        <taxon>Agaricomycotina</taxon>
        <taxon>Agaricomycetes</taxon>
        <taxon>Polyporales</taxon>
        <taxon>Phanerochaetaceae</taxon>
        <taxon>Phlebiopsis</taxon>
    </lineage>
</organism>
<evidence type="ECO:0000256" key="1">
    <source>
        <dbReference type="SAM" id="MobiDB-lite"/>
    </source>
</evidence>
<accession>A0A0C3SCI3</accession>
<dbReference type="STRING" id="745531.A0A0C3SCI3"/>
<sequence>MHLELGTYDLFVLVSLCLGYLLRVYYDYATVPRSYQDDGPRSPFDEETVKEKTEETAEEQRLSPAASSLASPPTSSQEHAVDSVGSTSPAPPSTVSSRPGSPASVVSVPDSDASQEDAGGLFVSRILTNDLLYDLVLRPADPCTLVRLSHTCRGAHAAVRSHVARTFNINAHLGRYFSDPLAFRALQAATGTLISGSSALQFLDRTFYPEADLDLYCFYDARAEVGLWLMRQGYRFAPNSRQDPSFRVAVAQARVPGTDVAAGPYSRMKAVSAVYTFVKRVESLDGPSTRLKVQIIVAYNNPMEAIFHFHSTAVLNVISYSHAYALYPRATFLDRVSLSLLPRSVLDDAVEAKYSQRGWRFLHALPPPPLPDVVNPATGRVLMRYTRLSECEHCAHCVRRRAEERSITRAFPAGPRWIGDGHSWVVPLDVAGLVDRKPRRGETGKKIQARVVTGDGFWYAYVVSDDKLRRAMATVQELYHHIPGAPDERYCDGEFVQWCETMLEGEKRWDTWYPPVPV</sequence>
<evidence type="ECO:0000313" key="2">
    <source>
        <dbReference type="EMBL" id="KIP08840.1"/>
    </source>
</evidence>
<dbReference type="AlphaFoldDB" id="A0A0C3SCI3"/>
<evidence type="ECO:0000313" key="3">
    <source>
        <dbReference type="Proteomes" id="UP000053257"/>
    </source>
</evidence>
<proteinExistence type="predicted"/>
<feature type="compositionally biased region" description="Low complexity" evidence="1">
    <location>
        <begin position="62"/>
        <end position="76"/>
    </location>
</feature>
<protein>
    <recommendedName>
        <fullName evidence="4">F-box domain-containing protein</fullName>
    </recommendedName>
</protein>
<dbReference type="OrthoDB" id="3041043at2759"/>
<gene>
    <name evidence="2" type="ORF">PHLGIDRAFT_12311</name>
</gene>
<dbReference type="EMBL" id="KN840473">
    <property type="protein sequence ID" value="KIP08840.1"/>
    <property type="molecule type" value="Genomic_DNA"/>
</dbReference>
<feature type="compositionally biased region" description="Low complexity" evidence="1">
    <location>
        <begin position="83"/>
        <end position="112"/>
    </location>
</feature>
<feature type="region of interest" description="Disordered" evidence="1">
    <location>
        <begin position="35"/>
        <end position="114"/>
    </location>
</feature>
<dbReference type="Proteomes" id="UP000053257">
    <property type="component" value="Unassembled WGS sequence"/>
</dbReference>